<dbReference type="InterPro" id="IPR025857">
    <property type="entry name" value="MacB_PCD"/>
</dbReference>
<evidence type="ECO:0000313" key="11">
    <source>
        <dbReference type="Proteomes" id="UP000189981"/>
    </source>
</evidence>
<keyword evidence="11" id="KW-1185">Reference proteome</keyword>
<dbReference type="RefSeq" id="WP_079701797.1">
    <property type="nucleotide sequence ID" value="NZ_FUYR01000001.1"/>
</dbReference>
<dbReference type="STRING" id="572036.SAMN05661099_1306"/>
<evidence type="ECO:0000256" key="6">
    <source>
        <dbReference type="ARBA" id="ARBA00038076"/>
    </source>
</evidence>
<evidence type="ECO:0000256" key="1">
    <source>
        <dbReference type="ARBA" id="ARBA00004651"/>
    </source>
</evidence>
<evidence type="ECO:0000256" key="5">
    <source>
        <dbReference type="ARBA" id="ARBA00023136"/>
    </source>
</evidence>
<comment type="similarity">
    <text evidence="6">Belongs to the ABC-4 integral membrane protein family.</text>
</comment>
<keyword evidence="4 7" id="KW-1133">Transmembrane helix</keyword>
<comment type="subcellular location">
    <subcellularLocation>
        <location evidence="1">Cell membrane</location>
        <topology evidence="1">Multi-pass membrane protein</topology>
    </subcellularLocation>
</comment>
<dbReference type="EMBL" id="FUYR01000001">
    <property type="protein sequence ID" value="SKB42425.1"/>
    <property type="molecule type" value="Genomic_DNA"/>
</dbReference>
<feature type="transmembrane region" description="Helical" evidence="7">
    <location>
        <begin position="26"/>
        <end position="46"/>
    </location>
</feature>
<evidence type="ECO:0000256" key="2">
    <source>
        <dbReference type="ARBA" id="ARBA00022475"/>
    </source>
</evidence>
<feature type="transmembrane region" description="Helical" evidence="7">
    <location>
        <begin position="334"/>
        <end position="366"/>
    </location>
</feature>
<dbReference type="AlphaFoldDB" id="A0A1T5B5I5"/>
<feature type="transmembrane region" description="Helical" evidence="7">
    <location>
        <begin position="378"/>
        <end position="403"/>
    </location>
</feature>
<gene>
    <name evidence="10" type="ORF">SAMN05661099_1306</name>
</gene>
<dbReference type="OrthoDB" id="9770036at2"/>
<evidence type="ECO:0000256" key="7">
    <source>
        <dbReference type="SAM" id="Phobius"/>
    </source>
</evidence>
<dbReference type="GO" id="GO:0022857">
    <property type="term" value="F:transmembrane transporter activity"/>
    <property type="evidence" value="ECO:0007669"/>
    <property type="project" value="TreeGrafter"/>
</dbReference>
<evidence type="ECO:0000313" key="10">
    <source>
        <dbReference type="EMBL" id="SKB42425.1"/>
    </source>
</evidence>
<dbReference type="InterPro" id="IPR003838">
    <property type="entry name" value="ABC3_permease_C"/>
</dbReference>
<dbReference type="InterPro" id="IPR050250">
    <property type="entry name" value="Macrolide_Exporter_MacB"/>
</dbReference>
<protein>
    <submittedName>
        <fullName evidence="10">Putative ABC transport system permease protein</fullName>
    </submittedName>
</protein>
<feature type="domain" description="MacB-like periplasmic core" evidence="9">
    <location>
        <begin position="25"/>
        <end position="253"/>
    </location>
</feature>
<dbReference type="Pfam" id="PF12704">
    <property type="entry name" value="MacB_PCD"/>
    <property type="match status" value="1"/>
</dbReference>
<dbReference type="GO" id="GO:0005886">
    <property type="term" value="C:plasma membrane"/>
    <property type="evidence" value="ECO:0007669"/>
    <property type="project" value="UniProtKB-SubCell"/>
</dbReference>
<evidence type="ECO:0000259" key="8">
    <source>
        <dbReference type="Pfam" id="PF02687"/>
    </source>
</evidence>
<feature type="transmembrane region" description="Helical" evidence="7">
    <location>
        <begin position="291"/>
        <end position="313"/>
    </location>
</feature>
<accession>A0A1T5B5I5</accession>
<sequence>MIFLKLLKESFLFAFEALRQNKLRTILSLLGITIGIMTIVSVFSAVDTLRNNIQSSVEKLGSNTIYIQKWPWTGGPDFPWWKYISRPQPSLRDYAKLSDRLQGAEGISYELGIGNRTIKFKNNSIEGAQISAAAHDYYKVWKFDFEGGRYFTESESKAGRPLAIIGFQIAEGLFPNIDPIGKVITVLGRKVTIVGVFKEEGEDMLGVSADKTVLVPLNFAKGVIKVEDERYGPQITVKGRENVSVEELEAELKGTLRSIHRLGPRDDDDFSLNKTTILTAQLDQLFGIIDFAGAFIGGFSILVGGFGIANIMFVSVKERTNIIGIQKSLGAKNYFIMLQFLIESVLLCLMGGAIGLGIVFLLAFVAKTVADVTIVVDISKVILTIILSTAIGLISGFIPAFMASRLDPVEAIRSK</sequence>
<dbReference type="PANTHER" id="PTHR30572">
    <property type="entry name" value="MEMBRANE COMPONENT OF TRANSPORTER-RELATED"/>
    <property type="match status" value="1"/>
</dbReference>
<dbReference type="PANTHER" id="PTHR30572:SF4">
    <property type="entry name" value="ABC TRANSPORTER PERMEASE YTRF"/>
    <property type="match status" value="1"/>
</dbReference>
<keyword evidence="5 7" id="KW-0472">Membrane</keyword>
<dbReference type="Pfam" id="PF02687">
    <property type="entry name" value="FtsX"/>
    <property type="match status" value="1"/>
</dbReference>
<feature type="domain" description="ABC3 transporter permease C-terminal" evidence="8">
    <location>
        <begin position="295"/>
        <end position="408"/>
    </location>
</feature>
<evidence type="ECO:0000259" key="9">
    <source>
        <dbReference type="Pfam" id="PF12704"/>
    </source>
</evidence>
<evidence type="ECO:0000256" key="4">
    <source>
        <dbReference type="ARBA" id="ARBA00022989"/>
    </source>
</evidence>
<evidence type="ECO:0000256" key="3">
    <source>
        <dbReference type="ARBA" id="ARBA00022692"/>
    </source>
</evidence>
<keyword evidence="3 7" id="KW-0812">Transmembrane</keyword>
<organism evidence="10 11">
    <name type="scientific">Daejeonella lutea</name>
    <dbReference type="NCBI Taxonomy" id="572036"/>
    <lineage>
        <taxon>Bacteria</taxon>
        <taxon>Pseudomonadati</taxon>
        <taxon>Bacteroidota</taxon>
        <taxon>Sphingobacteriia</taxon>
        <taxon>Sphingobacteriales</taxon>
        <taxon>Sphingobacteriaceae</taxon>
        <taxon>Daejeonella</taxon>
    </lineage>
</organism>
<dbReference type="Proteomes" id="UP000189981">
    <property type="component" value="Unassembled WGS sequence"/>
</dbReference>
<reference evidence="11" key="1">
    <citation type="submission" date="2017-02" db="EMBL/GenBank/DDBJ databases">
        <authorList>
            <person name="Varghese N."/>
            <person name="Submissions S."/>
        </authorList>
    </citation>
    <scope>NUCLEOTIDE SEQUENCE [LARGE SCALE GENOMIC DNA]</scope>
    <source>
        <strain evidence="11">DSM 22385</strain>
    </source>
</reference>
<proteinExistence type="inferred from homology"/>
<name>A0A1T5B5I5_9SPHI</name>
<keyword evidence="2" id="KW-1003">Cell membrane</keyword>